<evidence type="ECO:0000313" key="2">
    <source>
        <dbReference type="EMBL" id="MCV2886054.1"/>
    </source>
</evidence>
<dbReference type="EMBL" id="JAOWKX010000008">
    <property type="protein sequence ID" value="MCV2886054.1"/>
    <property type="molecule type" value="Genomic_DNA"/>
</dbReference>
<dbReference type="Proteomes" id="UP001652504">
    <property type="component" value="Unassembled WGS sequence"/>
</dbReference>
<comment type="caution">
    <text evidence="2">The sequence shown here is derived from an EMBL/GenBank/DDBJ whole genome shotgun (WGS) entry which is preliminary data.</text>
</comment>
<keyword evidence="1" id="KW-1133">Transmembrane helix</keyword>
<name>A0ABT3ABK0_9ALTE</name>
<dbReference type="RefSeq" id="WP_263713342.1">
    <property type="nucleotide sequence ID" value="NZ_JAOWKX010000008.1"/>
</dbReference>
<proteinExistence type="predicted"/>
<evidence type="ECO:0000256" key="1">
    <source>
        <dbReference type="SAM" id="Phobius"/>
    </source>
</evidence>
<accession>A0ABT3ABK0</accession>
<organism evidence="2 3">
    <name type="scientific">Fluctibacter corallii</name>
    <dbReference type="NCBI Taxonomy" id="2984329"/>
    <lineage>
        <taxon>Bacteria</taxon>
        <taxon>Pseudomonadati</taxon>
        <taxon>Pseudomonadota</taxon>
        <taxon>Gammaproteobacteria</taxon>
        <taxon>Alteromonadales</taxon>
        <taxon>Alteromonadaceae</taxon>
        <taxon>Fluctibacter</taxon>
    </lineage>
</organism>
<keyword evidence="1" id="KW-0812">Transmembrane</keyword>
<sequence>MKRERAIVSGEVPPVMIKHDRRKGYYQGKYLREAVIFYVAVFMAMVFVLTL</sequence>
<feature type="transmembrane region" description="Helical" evidence="1">
    <location>
        <begin position="30"/>
        <end position="49"/>
    </location>
</feature>
<keyword evidence="1" id="KW-0472">Membrane</keyword>
<evidence type="ECO:0000313" key="3">
    <source>
        <dbReference type="Proteomes" id="UP001652504"/>
    </source>
</evidence>
<keyword evidence="3" id="KW-1185">Reference proteome</keyword>
<reference evidence="2 3" key="1">
    <citation type="submission" date="2022-10" db="EMBL/GenBank/DDBJ databases">
        <title>Aestuariibacter sp. AA17 isolated from Montipora capitata coral fragment.</title>
        <authorList>
            <person name="Emsley S.A."/>
            <person name="Pfannmuller K.M."/>
            <person name="Loughran R.M."/>
            <person name="Shlafstein M."/>
            <person name="Papke E."/>
            <person name="Saw J.H."/>
            <person name="Ushijima B."/>
            <person name="Videau P."/>
        </authorList>
    </citation>
    <scope>NUCLEOTIDE SEQUENCE [LARGE SCALE GENOMIC DNA]</scope>
    <source>
        <strain evidence="2 3">AA17</strain>
    </source>
</reference>
<gene>
    <name evidence="2" type="ORF">OE749_15275</name>
</gene>
<protein>
    <submittedName>
        <fullName evidence="2">Uncharacterized protein</fullName>
    </submittedName>
</protein>